<keyword evidence="1 3" id="KW-0853">WD repeat</keyword>
<evidence type="ECO:0000256" key="1">
    <source>
        <dbReference type="ARBA" id="ARBA00022574"/>
    </source>
</evidence>
<feature type="repeat" description="WD" evidence="3">
    <location>
        <begin position="10"/>
        <end position="43"/>
    </location>
</feature>
<dbReference type="InterPro" id="IPR055442">
    <property type="entry name" value="Beta-prop_EML-like_2nd"/>
</dbReference>
<evidence type="ECO:0000313" key="6">
    <source>
        <dbReference type="Proteomes" id="UP000288216"/>
    </source>
</evidence>
<evidence type="ECO:0000256" key="2">
    <source>
        <dbReference type="ARBA" id="ARBA00022737"/>
    </source>
</evidence>
<gene>
    <name evidence="5" type="ORF">scyTo_0023929</name>
</gene>
<dbReference type="InterPro" id="IPR001680">
    <property type="entry name" value="WD40_rpt"/>
</dbReference>
<dbReference type="PROSITE" id="PS50294">
    <property type="entry name" value="WD_REPEATS_REGION"/>
    <property type="match status" value="1"/>
</dbReference>
<dbReference type="SUPFAM" id="SSF50978">
    <property type="entry name" value="WD40 repeat-like"/>
    <property type="match status" value="1"/>
</dbReference>
<dbReference type="STRING" id="75743.A0A401QD99"/>
<reference evidence="5 6" key="1">
    <citation type="journal article" date="2018" name="Nat. Ecol. Evol.">
        <title>Shark genomes provide insights into elasmobranch evolution and the origin of vertebrates.</title>
        <authorList>
            <person name="Hara Y"/>
            <person name="Yamaguchi K"/>
            <person name="Onimaru K"/>
            <person name="Kadota M"/>
            <person name="Koyanagi M"/>
            <person name="Keeley SD"/>
            <person name="Tatsumi K"/>
            <person name="Tanaka K"/>
            <person name="Motone F"/>
            <person name="Kageyama Y"/>
            <person name="Nozu R"/>
            <person name="Adachi N"/>
            <person name="Nishimura O"/>
            <person name="Nakagawa R"/>
            <person name="Tanegashima C"/>
            <person name="Kiyatake I"/>
            <person name="Matsumoto R"/>
            <person name="Murakumo K"/>
            <person name="Nishida K"/>
            <person name="Terakita A"/>
            <person name="Kuratani S"/>
            <person name="Sato K"/>
            <person name="Hyodo S Kuraku.S."/>
        </authorList>
    </citation>
    <scope>NUCLEOTIDE SEQUENCE [LARGE SCALE GENOMIC DNA]</scope>
</reference>
<dbReference type="InterPro" id="IPR050630">
    <property type="entry name" value="WD_repeat_EMAP"/>
</dbReference>
<dbReference type="OrthoDB" id="47802at2759"/>
<dbReference type="GO" id="GO:0000226">
    <property type="term" value="P:microtubule cytoskeleton organization"/>
    <property type="evidence" value="ECO:0007669"/>
    <property type="project" value="TreeGrafter"/>
</dbReference>
<dbReference type="GO" id="GO:0008017">
    <property type="term" value="F:microtubule binding"/>
    <property type="evidence" value="ECO:0007669"/>
    <property type="project" value="TreeGrafter"/>
</dbReference>
<organism evidence="5 6">
    <name type="scientific">Scyliorhinus torazame</name>
    <name type="common">Cloudy catshark</name>
    <name type="synonym">Catulus torazame</name>
    <dbReference type="NCBI Taxonomy" id="75743"/>
    <lineage>
        <taxon>Eukaryota</taxon>
        <taxon>Metazoa</taxon>
        <taxon>Chordata</taxon>
        <taxon>Craniata</taxon>
        <taxon>Vertebrata</taxon>
        <taxon>Chondrichthyes</taxon>
        <taxon>Elasmobranchii</taxon>
        <taxon>Galeomorphii</taxon>
        <taxon>Galeoidea</taxon>
        <taxon>Carcharhiniformes</taxon>
        <taxon>Scyliorhinidae</taxon>
        <taxon>Scyliorhinus</taxon>
    </lineage>
</organism>
<comment type="caution">
    <text evidence="5">The sequence shown here is derived from an EMBL/GenBank/DDBJ whole genome shotgun (WGS) entry which is preliminary data.</text>
</comment>
<sequence length="117" mass="13490">MGRYCRFGKCTGHSSFITHLDWSQDGHFIMSNSGDYEILYWDIGGGCKLLRNRYECKDLEWFSYTCVLGFHVFGVWPDGSDGTDINALCRSHNERMVAVADDFCKVHLFQYLCAKPK</sequence>
<feature type="domain" description="EML-like second beta-propeller" evidence="4">
    <location>
        <begin position="3"/>
        <end position="116"/>
    </location>
</feature>
<dbReference type="Proteomes" id="UP000288216">
    <property type="component" value="Unassembled WGS sequence"/>
</dbReference>
<evidence type="ECO:0000313" key="5">
    <source>
        <dbReference type="EMBL" id="GCB83336.1"/>
    </source>
</evidence>
<dbReference type="PANTHER" id="PTHR13720:SF15">
    <property type="entry name" value="ECHINODERM MICROTUBULE-ASSOCIATED PROTEIN-LIKE 3"/>
    <property type="match status" value="1"/>
</dbReference>
<dbReference type="InterPro" id="IPR015943">
    <property type="entry name" value="WD40/YVTN_repeat-like_dom_sf"/>
</dbReference>
<accession>A0A401QD99</accession>
<proteinExistence type="predicted"/>
<dbReference type="PANTHER" id="PTHR13720">
    <property type="entry name" value="WD-40 REPEAT PROTEIN"/>
    <property type="match status" value="1"/>
</dbReference>
<dbReference type="Pfam" id="PF23414">
    <property type="entry name" value="Beta-prop_EML_2"/>
    <property type="match status" value="1"/>
</dbReference>
<dbReference type="GO" id="GO:0072686">
    <property type="term" value="C:mitotic spindle"/>
    <property type="evidence" value="ECO:0007669"/>
    <property type="project" value="TreeGrafter"/>
</dbReference>
<keyword evidence="2" id="KW-0677">Repeat</keyword>
<keyword evidence="6" id="KW-1185">Reference proteome</keyword>
<dbReference type="SMART" id="SM00320">
    <property type="entry name" value="WD40"/>
    <property type="match status" value="1"/>
</dbReference>
<evidence type="ECO:0000256" key="3">
    <source>
        <dbReference type="PROSITE-ProRule" id="PRU00221"/>
    </source>
</evidence>
<dbReference type="Gene3D" id="2.130.10.10">
    <property type="entry name" value="YVTN repeat-like/Quinoprotein amine dehydrogenase"/>
    <property type="match status" value="1"/>
</dbReference>
<name>A0A401QD99_SCYTO</name>
<evidence type="ECO:0000259" key="4">
    <source>
        <dbReference type="Pfam" id="PF23414"/>
    </source>
</evidence>
<dbReference type="PROSITE" id="PS50082">
    <property type="entry name" value="WD_REPEATS_2"/>
    <property type="match status" value="1"/>
</dbReference>
<dbReference type="OMA" id="EYPSKCH"/>
<feature type="non-terminal residue" evidence="5">
    <location>
        <position position="117"/>
    </location>
</feature>
<protein>
    <recommendedName>
        <fullName evidence="4">EML-like second beta-propeller domain-containing protein</fullName>
    </recommendedName>
</protein>
<dbReference type="InterPro" id="IPR036322">
    <property type="entry name" value="WD40_repeat_dom_sf"/>
</dbReference>
<dbReference type="EMBL" id="BFAA01036022">
    <property type="protein sequence ID" value="GCB83336.1"/>
    <property type="molecule type" value="Genomic_DNA"/>
</dbReference>
<dbReference type="AlphaFoldDB" id="A0A401QD99"/>